<dbReference type="InterPro" id="IPR027995">
    <property type="entry name" value="Galactosyl_T_N"/>
</dbReference>
<comment type="similarity">
    <text evidence="3">Belongs to the glycosyltransferase 7 family.</text>
</comment>
<dbReference type="AlphaFoldDB" id="A0A8C3FUA1"/>
<dbReference type="InterPro" id="IPR003859">
    <property type="entry name" value="Galactosyl_T"/>
</dbReference>
<evidence type="ECO:0000256" key="4">
    <source>
        <dbReference type="SAM" id="MobiDB-lite"/>
    </source>
</evidence>
<dbReference type="GO" id="GO:0032580">
    <property type="term" value="C:Golgi cisterna membrane"/>
    <property type="evidence" value="ECO:0007669"/>
    <property type="project" value="UniProtKB-UniRule"/>
</dbReference>
<comment type="pathway">
    <text evidence="3">Protein modification; protein glycosylation.</text>
</comment>
<evidence type="ECO:0000313" key="7">
    <source>
        <dbReference type="Proteomes" id="UP000694380"/>
    </source>
</evidence>
<dbReference type="GO" id="GO:0005975">
    <property type="term" value="P:carbohydrate metabolic process"/>
    <property type="evidence" value="ECO:0007669"/>
    <property type="project" value="InterPro"/>
</dbReference>
<reference evidence="6" key="2">
    <citation type="submission" date="2025-09" db="UniProtKB">
        <authorList>
            <consortium name="Ensembl"/>
        </authorList>
    </citation>
    <scope>IDENTIFICATION</scope>
</reference>
<dbReference type="PANTHER" id="PTHR19300:SF33">
    <property type="entry name" value="BETA-1,4-GALACTOSYLTRANSFERASE 3"/>
    <property type="match status" value="1"/>
</dbReference>
<evidence type="ECO:0000313" key="6">
    <source>
        <dbReference type="Ensembl" id="ENSCPBP00000012228.1"/>
    </source>
</evidence>
<dbReference type="PRINTS" id="PR02050">
    <property type="entry name" value="B14GALTRFASE"/>
</dbReference>
<comment type="function">
    <text evidence="3">Responsible for the synthesis of complex-type N-linked oligosaccharides in many glycoproteins as well as the carbohydrate moieties of glycolipids.</text>
</comment>
<dbReference type="GO" id="GO:0006682">
    <property type="term" value="P:galactosylceramide biosynthetic process"/>
    <property type="evidence" value="ECO:0007669"/>
    <property type="project" value="TreeGrafter"/>
</dbReference>
<name>A0A8C3FUA1_CHRPI</name>
<keyword evidence="1 3" id="KW-0333">Golgi apparatus</keyword>
<evidence type="ECO:0000256" key="3">
    <source>
        <dbReference type="RuleBase" id="RU368121"/>
    </source>
</evidence>
<feature type="compositionally biased region" description="Low complexity" evidence="4">
    <location>
        <begin position="461"/>
        <end position="476"/>
    </location>
</feature>
<dbReference type="GeneTree" id="ENSGT00940000158549"/>
<evidence type="ECO:0000259" key="5">
    <source>
        <dbReference type="Pfam" id="PF13733"/>
    </source>
</evidence>
<feature type="region of interest" description="Disordered" evidence="4">
    <location>
        <begin position="348"/>
        <end position="489"/>
    </location>
</feature>
<gene>
    <name evidence="6" type="primary">B4GALT3</name>
</gene>
<dbReference type="UniPathway" id="UPA00378"/>
<keyword evidence="7" id="KW-1185">Reference proteome</keyword>
<feature type="compositionally biased region" description="Polar residues" evidence="4">
    <location>
        <begin position="477"/>
        <end position="489"/>
    </location>
</feature>
<dbReference type="SUPFAM" id="SSF53448">
    <property type="entry name" value="Nucleotide-diphospho-sugar transferases"/>
    <property type="match status" value="1"/>
</dbReference>
<dbReference type="GeneID" id="101953612"/>
<dbReference type="GO" id="GO:0008378">
    <property type="term" value="F:galactosyltransferase activity"/>
    <property type="evidence" value="ECO:0007669"/>
    <property type="project" value="TreeGrafter"/>
</dbReference>
<accession>A0A8C3FUA1</accession>
<protein>
    <recommendedName>
        <fullName evidence="3">Beta-1,4-galactosyltransferase</fullName>
        <shortName evidence="3">Beta-1,4-GalTase</shortName>
        <ecNumber evidence="3">2.4.1.-</ecNumber>
    </recommendedName>
</protein>
<dbReference type="Pfam" id="PF13733">
    <property type="entry name" value="Glyco_transf_7N"/>
    <property type="match status" value="1"/>
</dbReference>
<feature type="transmembrane region" description="Helical" evidence="3">
    <location>
        <begin position="12"/>
        <end position="31"/>
    </location>
</feature>
<reference evidence="6" key="1">
    <citation type="submission" date="2025-08" db="UniProtKB">
        <authorList>
            <consortium name="Ensembl"/>
        </authorList>
    </citation>
    <scope>IDENTIFICATION</scope>
</reference>
<keyword evidence="3" id="KW-0808">Transferase</keyword>
<organism evidence="6 7">
    <name type="scientific">Chrysemys picta bellii</name>
    <name type="common">Western painted turtle</name>
    <name type="synonym">Emys bellii</name>
    <dbReference type="NCBI Taxonomy" id="8478"/>
    <lineage>
        <taxon>Eukaryota</taxon>
        <taxon>Metazoa</taxon>
        <taxon>Chordata</taxon>
        <taxon>Craniata</taxon>
        <taxon>Vertebrata</taxon>
        <taxon>Euteleostomi</taxon>
        <taxon>Archelosauria</taxon>
        <taxon>Testudinata</taxon>
        <taxon>Testudines</taxon>
        <taxon>Cryptodira</taxon>
        <taxon>Durocryptodira</taxon>
        <taxon>Testudinoidea</taxon>
        <taxon>Emydidae</taxon>
        <taxon>Chrysemys</taxon>
    </lineage>
</organism>
<dbReference type="EC" id="2.4.1.-" evidence="3"/>
<evidence type="ECO:0000256" key="2">
    <source>
        <dbReference type="ARBA" id="ARBA00037847"/>
    </source>
</evidence>
<keyword evidence="3" id="KW-0325">Glycoprotein</keyword>
<keyword evidence="3" id="KW-0464">Manganese</keyword>
<keyword evidence="3" id="KW-0812">Transmembrane</keyword>
<keyword evidence="3" id="KW-0479">Metal-binding</keyword>
<dbReference type="InterPro" id="IPR029044">
    <property type="entry name" value="Nucleotide-diphossugar_trans"/>
</dbReference>
<proteinExistence type="inferred from homology"/>
<keyword evidence="3" id="KW-0735">Signal-anchor</keyword>
<dbReference type="GO" id="GO:0046872">
    <property type="term" value="F:metal ion binding"/>
    <property type="evidence" value="ECO:0007669"/>
    <property type="project" value="UniProtKB-UniRule"/>
</dbReference>
<dbReference type="GO" id="GO:0000139">
    <property type="term" value="C:Golgi membrane"/>
    <property type="evidence" value="ECO:0007669"/>
    <property type="project" value="UniProtKB-SubCell"/>
</dbReference>
<sequence>MIRRLLDRPCTLALLIGFQFAFMVYFSFGGFRNLTSIFGRDSNPVFDYSRTRDVYTNLSHLLPRPPPGGSPTGSLPYCPERSPYLIGPLTVSFSQVLTLKQIVEKNPAVREGGRYRPVTCEPRSRTAVIIPHRNRETHLRHLLYYLHPFLQRQQLHYGIYVIHQAGNSTFNRAKLLNVGVKEALRDEEWDCLFLHDVDLIPENDHNLYTCDPWSPKHVSIAMNKFGYRVRLAGMKISRPPISVGHYKMVKHKGDQGNEENPHRFDLLIRTQRMWTQDGMNSLTYTLLAKELHPLYTNITADIGTDPRVLKGRKGSVPGFGGQKYKTETNHEFRQEMLRKTHPAKLPWATANWGKQPPPLPQRSGQDAGRGAPTAPGTQSEGPGAAAGQLGGREGAAWDSTQRKAQGGAADSSEPQRGAAQGTQPSAGIPPRSPDALQHSQETSSKGKPESGAVDLGGAENAGGSAPQALAQGQPPQTQWDNQTFPPSTR</sequence>
<dbReference type="Ensembl" id="ENSCPBT00000014583.1">
    <property type="protein sequence ID" value="ENSCPBP00000012228.1"/>
    <property type="gene ID" value="ENSCPBG00000009254.1"/>
</dbReference>
<comment type="subcellular location">
    <subcellularLocation>
        <location evidence="2">Endomembrane system</location>
        <topology evidence="2">Single-pass membrane protein</topology>
    </subcellularLocation>
    <subcellularLocation>
        <location evidence="3">Golgi apparatus membrane</location>
        <topology evidence="3">Single-pass type II membrane protein</topology>
    </subcellularLocation>
</comment>
<evidence type="ECO:0000256" key="1">
    <source>
        <dbReference type="ARBA" id="ARBA00023034"/>
    </source>
</evidence>
<dbReference type="Gene3D" id="3.90.550.10">
    <property type="entry name" value="Spore Coat Polysaccharide Biosynthesis Protein SpsA, Chain A"/>
    <property type="match status" value="2"/>
</dbReference>
<comment type="cofactor">
    <cofactor evidence="3">
        <name>Mn(2+)</name>
        <dbReference type="ChEBI" id="CHEBI:29035"/>
    </cofactor>
</comment>
<dbReference type="CDD" id="cd00899">
    <property type="entry name" value="b4GalT"/>
    <property type="match status" value="1"/>
</dbReference>
<keyword evidence="3" id="KW-1133">Transmembrane helix</keyword>
<dbReference type="RefSeq" id="XP_065430757.1">
    <property type="nucleotide sequence ID" value="XM_065574685.1"/>
</dbReference>
<dbReference type="CTD" id="8703"/>
<keyword evidence="3" id="KW-0328">Glycosyltransferase</keyword>
<dbReference type="PANTHER" id="PTHR19300">
    <property type="entry name" value="BETA-1,4-GALACTOSYLTRANSFERASE"/>
    <property type="match status" value="1"/>
</dbReference>
<dbReference type="Proteomes" id="UP000694380">
    <property type="component" value="Unplaced"/>
</dbReference>
<dbReference type="RefSeq" id="XP_065430758.1">
    <property type="nucleotide sequence ID" value="XM_065574686.1"/>
</dbReference>
<keyword evidence="3" id="KW-0472">Membrane</keyword>
<feature type="domain" description="Galactosyltransferase N-terminal" evidence="5">
    <location>
        <begin position="78"/>
        <end position="211"/>
    </location>
</feature>